<gene>
    <name evidence="2" type="ORF">OQZ29_02915</name>
</gene>
<organism evidence="2 3">
    <name type="scientific">Pedobacter agri</name>
    <dbReference type="NCBI Taxonomy" id="454586"/>
    <lineage>
        <taxon>Bacteria</taxon>
        <taxon>Pseudomonadati</taxon>
        <taxon>Bacteroidota</taxon>
        <taxon>Sphingobacteriia</taxon>
        <taxon>Sphingobacteriales</taxon>
        <taxon>Sphingobacteriaceae</taxon>
        <taxon>Pedobacter</taxon>
    </lineage>
</organism>
<dbReference type="EMBL" id="JAPJUH010000001">
    <property type="protein sequence ID" value="MCX3263677.1"/>
    <property type="molecule type" value="Genomic_DNA"/>
</dbReference>
<sequence>MGPRVAVIFSVANLTLILAQSSAAQVPGLSEFHQASAEIRHYYFSLSDLIFVIGAITGLLGGLRVYANWQGGRHHVDRQVAGWLFSCIFLNLCGVFLRGLFGL</sequence>
<feature type="transmembrane region" description="Helical" evidence="1">
    <location>
        <begin position="42"/>
        <end position="67"/>
    </location>
</feature>
<accession>A0A9X3DAC8</accession>
<feature type="transmembrane region" description="Helical" evidence="1">
    <location>
        <begin position="79"/>
        <end position="101"/>
    </location>
</feature>
<dbReference type="RefSeq" id="WP_010602847.1">
    <property type="nucleotide sequence ID" value="NZ_JAPJUH010000001.1"/>
</dbReference>
<evidence type="ECO:0000313" key="3">
    <source>
        <dbReference type="Proteomes" id="UP001142592"/>
    </source>
</evidence>
<keyword evidence="3" id="KW-1185">Reference proteome</keyword>
<name>A0A9X3DAC8_9SPHI</name>
<comment type="caution">
    <text evidence="2">The sequence shown here is derived from an EMBL/GenBank/DDBJ whole genome shotgun (WGS) entry which is preliminary data.</text>
</comment>
<dbReference type="Proteomes" id="UP001142592">
    <property type="component" value="Unassembled WGS sequence"/>
</dbReference>
<dbReference type="InterPro" id="IPR025408">
    <property type="entry name" value="DUF4134"/>
</dbReference>
<dbReference type="Pfam" id="PF13572">
    <property type="entry name" value="DUF4134"/>
    <property type="match status" value="1"/>
</dbReference>
<evidence type="ECO:0000256" key="1">
    <source>
        <dbReference type="SAM" id="Phobius"/>
    </source>
</evidence>
<dbReference type="AlphaFoldDB" id="A0A9X3DAC8"/>
<keyword evidence="1" id="KW-0812">Transmembrane</keyword>
<keyword evidence="1" id="KW-0472">Membrane</keyword>
<protein>
    <submittedName>
        <fullName evidence="2">DUF4134 family protein</fullName>
    </submittedName>
</protein>
<proteinExistence type="predicted"/>
<reference evidence="2" key="1">
    <citation type="submission" date="2022-11" db="EMBL/GenBank/DDBJ databases">
        <authorList>
            <person name="Graham C."/>
            <person name="Newman J.D."/>
        </authorList>
    </citation>
    <scope>NUCLEOTIDE SEQUENCE</scope>
    <source>
        <strain evidence="2">DSM 19486</strain>
    </source>
</reference>
<evidence type="ECO:0000313" key="2">
    <source>
        <dbReference type="EMBL" id="MCX3263677.1"/>
    </source>
</evidence>
<keyword evidence="1" id="KW-1133">Transmembrane helix</keyword>